<keyword evidence="2" id="KW-1185">Reference proteome</keyword>
<sequence>MEVTLFKKDVPDFFQSLKESISIVHYLNVCFYLEQSF</sequence>
<protein>
    <submittedName>
        <fullName evidence="1">Uncharacterized protein</fullName>
    </submittedName>
</protein>
<dbReference type="EMBL" id="AYXY01000019">
    <property type="protein sequence ID" value="ETN95841.1"/>
    <property type="molecule type" value="Genomic_DNA"/>
</dbReference>
<reference evidence="2" key="1">
    <citation type="submission" date="2013-11" db="EMBL/GenBank/DDBJ databases">
        <title>Draft genome sequence from a member of Zhouia, isolated tidal flat.</title>
        <authorList>
            <person name="Jin H."/>
            <person name="Jeon C.O."/>
        </authorList>
    </citation>
    <scope>NUCLEOTIDE SEQUENCE [LARGE SCALE GENOMIC DNA]</scope>
    <source>
        <strain evidence="2">AD3</strain>
    </source>
</reference>
<comment type="caution">
    <text evidence="1">The sequence shown here is derived from an EMBL/GenBank/DDBJ whole genome shotgun (WGS) entry which is preliminary data.</text>
</comment>
<evidence type="ECO:0000313" key="1">
    <source>
        <dbReference type="EMBL" id="ETN95841.1"/>
    </source>
</evidence>
<accession>W2UQU2</accession>
<name>W2UQU2_9FLAO</name>
<evidence type="ECO:0000313" key="2">
    <source>
        <dbReference type="Proteomes" id="UP000018850"/>
    </source>
</evidence>
<dbReference type="AlphaFoldDB" id="W2UQU2"/>
<dbReference type="Proteomes" id="UP000018850">
    <property type="component" value="Unassembled WGS sequence"/>
</dbReference>
<organism evidence="1 2">
    <name type="scientific">Zhouia amylolytica AD3</name>
    <dbReference type="NCBI Taxonomy" id="1286632"/>
    <lineage>
        <taxon>Bacteria</taxon>
        <taxon>Pseudomonadati</taxon>
        <taxon>Bacteroidota</taxon>
        <taxon>Flavobacteriia</taxon>
        <taxon>Flavobacteriales</taxon>
        <taxon>Flavobacteriaceae</taxon>
        <taxon>Zhouia</taxon>
    </lineage>
</organism>
<gene>
    <name evidence="1" type="ORF">P278_15630</name>
</gene>
<proteinExistence type="predicted"/>
<reference evidence="1 2" key="2">
    <citation type="journal article" date="2016" name="Genome Announc.">
        <title>Draft Genome Sequence of Zhouia amylolytica AD3, Isolated from Tidal Flat Sediment.</title>
        <authorList>
            <person name="Jia B."/>
            <person name="Jin H.M."/>
            <person name="Lee H.J."/>
            <person name="Jeon C.O."/>
        </authorList>
    </citation>
    <scope>NUCLEOTIDE SEQUENCE [LARGE SCALE GENOMIC DNA]</scope>
    <source>
        <strain evidence="1 2">AD3</strain>
    </source>
</reference>